<dbReference type="Proteomes" id="UP000285710">
    <property type="component" value="Unassembled WGS sequence"/>
</dbReference>
<feature type="region of interest" description="Disordered" evidence="1">
    <location>
        <begin position="1"/>
        <end position="24"/>
    </location>
</feature>
<evidence type="ECO:0000313" key="2">
    <source>
        <dbReference type="EMBL" id="RWR07486.1"/>
    </source>
</evidence>
<accession>A0A443INZ5</accession>
<proteinExistence type="predicted"/>
<keyword evidence="3" id="KW-1185">Reference proteome</keyword>
<dbReference type="EMBL" id="SAUW01000022">
    <property type="protein sequence ID" value="RWR07486.1"/>
    <property type="molecule type" value="Genomic_DNA"/>
</dbReference>
<gene>
    <name evidence="2" type="ORF">D2T33_17135</name>
</gene>
<sequence>MSKTTNKFSPKVRACRSDGSGQRGPARLVLAGGDVDCGEDWLCAANAERRAKTAEAASGRAFPARCLIA</sequence>
<evidence type="ECO:0000256" key="1">
    <source>
        <dbReference type="SAM" id="MobiDB-lite"/>
    </source>
</evidence>
<reference evidence="2 3" key="1">
    <citation type="submission" date="2019-01" db="EMBL/GenBank/DDBJ databases">
        <title>Sinorhodobacter populi sp. nov. isolated from the symptomatic bark tissue of Populus euramericana canker.</title>
        <authorList>
            <person name="Xu G."/>
        </authorList>
    </citation>
    <scope>NUCLEOTIDE SEQUENCE [LARGE SCALE GENOMIC DNA]</scope>
    <source>
        <strain evidence="2 3">2D-5</strain>
    </source>
</reference>
<evidence type="ECO:0000313" key="3">
    <source>
        <dbReference type="Proteomes" id="UP000285710"/>
    </source>
</evidence>
<dbReference type="AlphaFoldDB" id="A0A443INZ5"/>
<reference evidence="2 3" key="2">
    <citation type="submission" date="2019-01" db="EMBL/GenBank/DDBJ databases">
        <authorList>
            <person name="Li Y."/>
        </authorList>
    </citation>
    <scope>NUCLEOTIDE SEQUENCE [LARGE SCALE GENOMIC DNA]</scope>
    <source>
        <strain evidence="2 3">2D-5</strain>
    </source>
</reference>
<protein>
    <submittedName>
        <fullName evidence="2">Uncharacterized protein</fullName>
    </submittedName>
</protein>
<name>A0A443INZ5_9RHOB</name>
<organism evidence="2 3">
    <name type="scientific">Paenirhodobacter populi</name>
    <dbReference type="NCBI Taxonomy" id="2306993"/>
    <lineage>
        <taxon>Bacteria</taxon>
        <taxon>Pseudomonadati</taxon>
        <taxon>Pseudomonadota</taxon>
        <taxon>Alphaproteobacteria</taxon>
        <taxon>Rhodobacterales</taxon>
        <taxon>Rhodobacter group</taxon>
        <taxon>Paenirhodobacter</taxon>
    </lineage>
</organism>
<comment type="caution">
    <text evidence="2">The sequence shown here is derived from an EMBL/GenBank/DDBJ whole genome shotgun (WGS) entry which is preliminary data.</text>
</comment>